<dbReference type="Proteomes" id="UP000216961">
    <property type="component" value="Unassembled WGS sequence"/>
</dbReference>
<evidence type="ECO:0000313" key="6">
    <source>
        <dbReference type="EMBL" id="PAD83675.1"/>
    </source>
</evidence>
<reference evidence="6 7" key="1">
    <citation type="submission" date="2017-07" db="EMBL/GenBank/DDBJ databases">
        <title>Isolation and whole genome analysis of endospore-forming bacteria from heroin.</title>
        <authorList>
            <person name="Kalinowski J."/>
            <person name="Ahrens B."/>
            <person name="Al-Dilaimi A."/>
            <person name="Winkler A."/>
            <person name="Wibberg D."/>
            <person name="Schleenbecker U."/>
            <person name="Ruckert C."/>
            <person name="Wolfel R."/>
            <person name="Grass G."/>
        </authorList>
    </citation>
    <scope>NUCLEOTIDE SEQUENCE [LARGE SCALE GENOMIC DNA]</scope>
    <source>
        <strain evidence="6 7">7521-2</strain>
    </source>
</reference>
<dbReference type="InterPro" id="IPR011608">
    <property type="entry name" value="PRD"/>
</dbReference>
<dbReference type="Gene3D" id="1.10.1790.10">
    <property type="entry name" value="PRD domain"/>
    <property type="match status" value="1"/>
</dbReference>
<dbReference type="KEGG" id="bcir:C2I06_14535"/>
<dbReference type="PANTHER" id="PTHR30185:SF18">
    <property type="entry name" value="TRANSCRIPTIONAL REGULATOR MTLR"/>
    <property type="match status" value="1"/>
</dbReference>
<keyword evidence="1" id="KW-0808">Transferase</keyword>
<dbReference type="EMBL" id="NPBQ01000051">
    <property type="protein sequence ID" value="PAD83675.1"/>
    <property type="molecule type" value="Genomic_DNA"/>
</dbReference>
<dbReference type="SUPFAM" id="SSF46785">
    <property type="entry name" value="Winged helix' DNA-binding domain"/>
    <property type="match status" value="1"/>
</dbReference>
<accession>A0A268FE79</accession>
<proteinExistence type="predicted"/>
<dbReference type="InterPro" id="IPR013011">
    <property type="entry name" value="PTS_EIIB_2"/>
</dbReference>
<organism evidence="6 7">
    <name type="scientific">Niallia circulans</name>
    <name type="common">Bacillus circulans</name>
    <dbReference type="NCBI Taxonomy" id="1397"/>
    <lineage>
        <taxon>Bacteria</taxon>
        <taxon>Bacillati</taxon>
        <taxon>Bacillota</taxon>
        <taxon>Bacilli</taxon>
        <taxon>Bacillales</taxon>
        <taxon>Bacillaceae</taxon>
        <taxon>Niallia</taxon>
    </lineage>
</organism>
<dbReference type="AlphaFoldDB" id="A0A268FE79"/>
<gene>
    <name evidence="6" type="ORF">CHH57_08625</name>
</gene>
<dbReference type="SUPFAM" id="SSF63520">
    <property type="entry name" value="PTS-regulatory domain, PRD"/>
    <property type="match status" value="1"/>
</dbReference>
<evidence type="ECO:0000256" key="2">
    <source>
        <dbReference type="ARBA" id="ARBA00022737"/>
    </source>
</evidence>
<keyword evidence="3" id="KW-0805">Transcription regulation</keyword>
<dbReference type="InterPro" id="IPR013196">
    <property type="entry name" value="HTH_11"/>
</dbReference>
<dbReference type="InterPro" id="IPR036390">
    <property type="entry name" value="WH_DNA-bd_sf"/>
</dbReference>
<comment type="caution">
    <text evidence="6">The sequence shown here is derived from an EMBL/GenBank/DDBJ whole genome shotgun (WGS) entry which is preliminary data.</text>
</comment>
<dbReference type="InterPro" id="IPR036095">
    <property type="entry name" value="PTS_EIIB-like_sf"/>
</dbReference>
<dbReference type="RefSeq" id="WP_095329847.1">
    <property type="nucleotide sequence ID" value="NZ_CP026031.1"/>
</dbReference>
<protein>
    <submittedName>
        <fullName evidence="6">Uncharacterized protein</fullName>
    </submittedName>
</protein>
<dbReference type="Gene3D" id="1.10.10.10">
    <property type="entry name" value="Winged helix-like DNA-binding domain superfamily/Winged helix DNA-binding domain"/>
    <property type="match status" value="2"/>
</dbReference>
<evidence type="ECO:0000256" key="5">
    <source>
        <dbReference type="ARBA" id="ARBA00023163"/>
    </source>
</evidence>
<dbReference type="InterPro" id="IPR050661">
    <property type="entry name" value="BglG_antiterminators"/>
</dbReference>
<dbReference type="GO" id="GO:0009401">
    <property type="term" value="P:phosphoenolpyruvate-dependent sugar phosphotransferase system"/>
    <property type="evidence" value="ECO:0007669"/>
    <property type="project" value="InterPro"/>
</dbReference>
<dbReference type="Pfam" id="PF00874">
    <property type="entry name" value="PRD"/>
    <property type="match status" value="1"/>
</dbReference>
<keyword evidence="5" id="KW-0804">Transcription</keyword>
<dbReference type="InterPro" id="IPR036388">
    <property type="entry name" value="WH-like_DNA-bd_sf"/>
</dbReference>
<evidence type="ECO:0000313" key="7">
    <source>
        <dbReference type="Proteomes" id="UP000216961"/>
    </source>
</evidence>
<evidence type="ECO:0000256" key="3">
    <source>
        <dbReference type="ARBA" id="ARBA00023015"/>
    </source>
</evidence>
<dbReference type="Pfam" id="PF08279">
    <property type="entry name" value="HTH_11"/>
    <property type="match status" value="1"/>
</dbReference>
<sequence>MSQVINERHQMILTILRREKRYVTAAELAQSLKVSKKTIYRDIQQIVDSNSMPFRIIKKENFGYYFQNHKEPLEKETIIFDYPDERRLNLLLYLLAIAPGKTSIQKISEKYIVSQSSILNDFKHIEKELRSYHLRLLRTKEGTFIKGDKLSIYRLMAVIIENYLTQMGDPFSQYDIPDSIKKVKVKNNHLIKIKRLLHDIQVKHDLSLDQPYYLTLFCSLLSIIEKHNNKLSLDEEEVVYEEIDGNSAIYCICKDMIEEIENQFSLSLKQYDIYSLYYILKAYKLNSRFLLNQGTELYQNAQVVLLTKRLIARVTENSGYRFDTDDELLERLTLHMHAMLYRLSHRIYIVNPIIKSIATNFSHIFGLVKTSIQQLVEEGHYEKYITDEEIGYITLYFQISYDDHFANQIPILIECTSGIGTSHLLSEKIRRTFPDIHIKKIIAQQRIKQTDYEDVELVISTVKTHSIIDKPTILVSPILNQEDKFKIDQFIKDYYNQQSIIGEKIER</sequence>
<dbReference type="PANTHER" id="PTHR30185">
    <property type="entry name" value="CRYPTIC BETA-GLUCOSIDE BGL OPERON ANTITERMINATOR"/>
    <property type="match status" value="1"/>
</dbReference>
<dbReference type="InterPro" id="IPR036634">
    <property type="entry name" value="PRD_sf"/>
</dbReference>
<dbReference type="InterPro" id="IPR007737">
    <property type="entry name" value="Mga_HTH"/>
</dbReference>
<dbReference type="Pfam" id="PF05043">
    <property type="entry name" value="Mga"/>
    <property type="match status" value="1"/>
</dbReference>
<evidence type="ECO:0000256" key="1">
    <source>
        <dbReference type="ARBA" id="ARBA00022679"/>
    </source>
</evidence>
<keyword evidence="2" id="KW-0677">Repeat</keyword>
<keyword evidence="4" id="KW-0010">Activator</keyword>
<evidence type="ECO:0000256" key="4">
    <source>
        <dbReference type="ARBA" id="ARBA00023159"/>
    </source>
</evidence>
<dbReference type="SUPFAM" id="SSF52794">
    <property type="entry name" value="PTS system IIB component-like"/>
    <property type="match status" value="1"/>
</dbReference>
<name>A0A268FE79_NIACI</name>
<dbReference type="CDD" id="cd05568">
    <property type="entry name" value="PTS_IIB_bgl_like"/>
    <property type="match status" value="1"/>
</dbReference>
<dbReference type="PROSITE" id="PS51099">
    <property type="entry name" value="PTS_EIIB_TYPE_2"/>
    <property type="match status" value="1"/>
</dbReference>
<dbReference type="GO" id="GO:0006355">
    <property type="term" value="P:regulation of DNA-templated transcription"/>
    <property type="evidence" value="ECO:0007669"/>
    <property type="project" value="InterPro"/>
</dbReference>
<dbReference type="Gene3D" id="3.40.50.2300">
    <property type="match status" value="1"/>
</dbReference>
<dbReference type="GO" id="GO:0008982">
    <property type="term" value="F:protein-N(PI)-phosphohistidine-sugar phosphotransferase activity"/>
    <property type="evidence" value="ECO:0007669"/>
    <property type="project" value="InterPro"/>
</dbReference>
<dbReference type="PROSITE" id="PS51372">
    <property type="entry name" value="PRD_2"/>
    <property type="match status" value="1"/>
</dbReference>